<evidence type="ECO:0000313" key="1">
    <source>
        <dbReference type="EMBL" id="EHM42670.1"/>
    </source>
</evidence>
<accession>G9YFY0</accession>
<name>G9YFY0_9FIRM</name>
<dbReference type="AlphaFoldDB" id="G9YFY0"/>
<dbReference type="STRING" id="861450.HMPREF0080_00542"/>
<gene>
    <name evidence="1" type="ORF">HMPREF0080_00542</name>
</gene>
<dbReference type="Proteomes" id="UP000005481">
    <property type="component" value="Unassembled WGS sequence"/>
</dbReference>
<reference evidence="1 2" key="1">
    <citation type="submission" date="2011-08" db="EMBL/GenBank/DDBJ databases">
        <authorList>
            <person name="Weinstock G."/>
            <person name="Sodergren E."/>
            <person name="Clifton S."/>
            <person name="Fulton L."/>
            <person name="Fulton B."/>
            <person name="Courtney L."/>
            <person name="Fronick C."/>
            <person name="Harrison M."/>
            <person name="Strong C."/>
            <person name="Farmer C."/>
            <person name="Delahaunty K."/>
            <person name="Markovic C."/>
            <person name="Hall O."/>
            <person name="Minx P."/>
            <person name="Tomlinson C."/>
            <person name="Mitreva M."/>
            <person name="Hou S."/>
            <person name="Chen J."/>
            <person name="Wollam A."/>
            <person name="Pepin K.H."/>
            <person name="Johnson M."/>
            <person name="Bhonagiri V."/>
            <person name="Zhang X."/>
            <person name="Suruliraj S."/>
            <person name="Warren W."/>
            <person name="Chinwalla A."/>
            <person name="Mardis E.R."/>
            <person name="Wilson R.K."/>
        </authorList>
    </citation>
    <scope>NUCLEOTIDE SEQUENCE [LARGE SCALE GENOMIC DNA]</scope>
    <source>
        <strain evidence="1 2">F0357</strain>
    </source>
</reference>
<keyword evidence="2" id="KW-1185">Reference proteome</keyword>
<proteinExistence type="predicted"/>
<dbReference type="HOGENOM" id="CLU_3057919_0_0_9"/>
<dbReference type="EMBL" id="AGCJ01000016">
    <property type="protein sequence ID" value="EHM42670.1"/>
    <property type="molecule type" value="Genomic_DNA"/>
</dbReference>
<organism evidence="1 2">
    <name type="scientific">Anaeroglobus geminatus F0357</name>
    <dbReference type="NCBI Taxonomy" id="861450"/>
    <lineage>
        <taxon>Bacteria</taxon>
        <taxon>Bacillati</taxon>
        <taxon>Bacillota</taxon>
        <taxon>Negativicutes</taxon>
        <taxon>Veillonellales</taxon>
        <taxon>Veillonellaceae</taxon>
        <taxon>Anaeroglobus</taxon>
    </lineage>
</organism>
<protein>
    <submittedName>
        <fullName evidence="1">Uncharacterized protein</fullName>
    </submittedName>
</protein>
<comment type="caution">
    <text evidence="1">The sequence shown here is derived from an EMBL/GenBank/DDBJ whole genome shotgun (WGS) entry which is preliminary data.</text>
</comment>
<evidence type="ECO:0000313" key="2">
    <source>
        <dbReference type="Proteomes" id="UP000005481"/>
    </source>
</evidence>
<sequence length="53" mass="6108">MINSFRVGQMTFLISVLTPCRGICLTLFSSYSFVPLFVLLKVTYILSHFKNNF</sequence>